<dbReference type="InterPro" id="IPR010620">
    <property type="entry name" value="SBBP_repeat"/>
</dbReference>
<protein>
    <recommendedName>
        <fullName evidence="2">DUF7948 domain-containing protein</fullName>
    </recommendedName>
</protein>
<proteinExistence type="predicted"/>
<feature type="non-terminal residue" evidence="3">
    <location>
        <position position="276"/>
    </location>
</feature>
<evidence type="ECO:0000259" key="2">
    <source>
        <dbReference type="Pfam" id="PF25778"/>
    </source>
</evidence>
<dbReference type="InterPro" id="IPR057708">
    <property type="entry name" value="DUF7948"/>
</dbReference>
<organism evidence="3">
    <name type="scientific">marine sediment metagenome</name>
    <dbReference type="NCBI Taxonomy" id="412755"/>
    <lineage>
        <taxon>unclassified sequences</taxon>
        <taxon>metagenomes</taxon>
        <taxon>ecological metagenomes</taxon>
    </lineage>
</organism>
<name>X0TH86_9ZZZZ</name>
<dbReference type="AlphaFoldDB" id="X0TH86"/>
<dbReference type="PANTHER" id="PTHR35580">
    <property type="entry name" value="CELL SURFACE GLYCOPROTEIN (S-LAYER PROTEIN)-LIKE PROTEIN"/>
    <property type="match status" value="1"/>
</dbReference>
<feature type="domain" description="DUF7948" evidence="2">
    <location>
        <begin position="12"/>
        <end position="184"/>
    </location>
</feature>
<evidence type="ECO:0000256" key="1">
    <source>
        <dbReference type="SAM" id="MobiDB-lite"/>
    </source>
</evidence>
<comment type="caution">
    <text evidence="3">The sequence shown here is derived from an EMBL/GenBank/DDBJ whole genome shotgun (WGS) entry which is preliminary data.</text>
</comment>
<accession>X0TH86</accession>
<dbReference type="PANTHER" id="PTHR35580:SF1">
    <property type="entry name" value="PHYTASE-LIKE DOMAIN-CONTAINING PROTEIN"/>
    <property type="match status" value="1"/>
</dbReference>
<sequence length="276" mass="30449">SQKSKDRRQKSESSIQYKKSSIQNQEQKGWVIKESLVGTTISNVKGEEKAATKVNYFKGKDSKKWRTGIETYNLVSMGEVYKGIELKLKAYGNNVEKLFYINPGYDSEKIKVKMEGTKGLKVNKRGELEASTGLGVVKFTKPVAYQKIKGEKKSVDVAYDIYKGNTYGFKVGNYDKKRPLIIDPLLASTFIGGSDEDYSRSIAIDGRGNVYITGWTQSSDYPTTSGAYDESYNAGYYGDVFVSKLDNSLTSLLASTFIGGGNDDGSWSISLDGSGN</sequence>
<reference evidence="3" key="1">
    <citation type="journal article" date="2014" name="Front. Microbiol.">
        <title>High frequency of phylogenetically diverse reductive dehalogenase-homologous genes in deep subseafloor sedimentary metagenomes.</title>
        <authorList>
            <person name="Kawai M."/>
            <person name="Futagami T."/>
            <person name="Toyoda A."/>
            <person name="Takaki Y."/>
            <person name="Nishi S."/>
            <person name="Hori S."/>
            <person name="Arai W."/>
            <person name="Tsubouchi T."/>
            <person name="Morono Y."/>
            <person name="Uchiyama I."/>
            <person name="Ito T."/>
            <person name="Fujiyama A."/>
            <person name="Inagaki F."/>
            <person name="Takami H."/>
        </authorList>
    </citation>
    <scope>NUCLEOTIDE SEQUENCE</scope>
    <source>
        <strain evidence="3">Expedition CK06-06</strain>
    </source>
</reference>
<dbReference type="Pfam" id="PF25778">
    <property type="entry name" value="DUF7948"/>
    <property type="match status" value="1"/>
</dbReference>
<feature type="region of interest" description="Disordered" evidence="1">
    <location>
        <begin position="1"/>
        <end position="24"/>
    </location>
</feature>
<evidence type="ECO:0000313" key="3">
    <source>
        <dbReference type="EMBL" id="GAF92918.1"/>
    </source>
</evidence>
<dbReference type="EMBL" id="BARS01018299">
    <property type="protein sequence ID" value="GAF92918.1"/>
    <property type="molecule type" value="Genomic_DNA"/>
</dbReference>
<dbReference type="Pfam" id="PF06739">
    <property type="entry name" value="SBBP"/>
    <property type="match status" value="1"/>
</dbReference>
<feature type="non-terminal residue" evidence="3">
    <location>
        <position position="1"/>
    </location>
</feature>
<feature type="compositionally biased region" description="Polar residues" evidence="1">
    <location>
        <begin position="12"/>
        <end position="24"/>
    </location>
</feature>
<gene>
    <name evidence="3" type="ORF">S01H1_29793</name>
</gene>
<dbReference type="InterPro" id="IPR052918">
    <property type="entry name" value="Motility_Chemotaxis_Reg"/>
</dbReference>